<organism evidence="2 3">
    <name type="scientific">Penicilliopsis zonata CBS 506.65</name>
    <dbReference type="NCBI Taxonomy" id="1073090"/>
    <lineage>
        <taxon>Eukaryota</taxon>
        <taxon>Fungi</taxon>
        <taxon>Dikarya</taxon>
        <taxon>Ascomycota</taxon>
        <taxon>Pezizomycotina</taxon>
        <taxon>Eurotiomycetes</taxon>
        <taxon>Eurotiomycetidae</taxon>
        <taxon>Eurotiales</taxon>
        <taxon>Aspergillaceae</taxon>
        <taxon>Penicilliopsis</taxon>
    </lineage>
</organism>
<evidence type="ECO:0000256" key="1">
    <source>
        <dbReference type="SAM" id="MobiDB-lite"/>
    </source>
</evidence>
<accession>A0A1L9SAE9</accession>
<feature type="region of interest" description="Disordered" evidence="1">
    <location>
        <begin position="122"/>
        <end position="143"/>
    </location>
</feature>
<dbReference type="GeneID" id="34610295"/>
<dbReference type="AlphaFoldDB" id="A0A1L9SAE9"/>
<dbReference type="VEuPathDB" id="FungiDB:ASPZODRAFT_135533"/>
<sequence>MAVGPRVSKEEFMRALGLDVRNPQHEQYYKAMRDEAIAVYNRLNNDVSSLIDSVRMDGNTRPPFFWHHVRADKQRWAILEVWRAADPSIRGLFDAGATEGEYGPNWVSGWLLYSVFRSRDTRNNRRKEKPGERKTYYDPVRNV</sequence>
<protein>
    <submittedName>
        <fullName evidence="2">Uncharacterized protein</fullName>
    </submittedName>
</protein>
<dbReference type="Proteomes" id="UP000184188">
    <property type="component" value="Unassembled WGS sequence"/>
</dbReference>
<dbReference type="OrthoDB" id="4502478at2759"/>
<keyword evidence="3" id="KW-1185">Reference proteome</keyword>
<evidence type="ECO:0000313" key="3">
    <source>
        <dbReference type="Proteomes" id="UP000184188"/>
    </source>
</evidence>
<gene>
    <name evidence="2" type="ORF">ASPZODRAFT_135533</name>
</gene>
<dbReference type="RefSeq" id="XP_022578589.1">
    <property type="nucleotide sequence ID" value="XM_022723830.1"/>
</dbReference>
<proteinExistence type="predicted"/>
<name>A0A1L9SAE9_9EURO</name>
<evidence type="ECO:0000313" key="2">
    <source>
        <dbReference type="EMBL" id="OJJ44079.1"/>
    </source>
</evidence>
<dbReference type="EMBL" id="KV878349">
    <property type="protein sequence ID" value="OJJ44079.1"/>
    <property type="molecule type" value="Genomic_DNA"/>
</dbReference>
<reference evidence="3" key="1">
    <citation type="journal article" date="2017" name="Genome Biol.">
        <title>Comparative genomics reveals high biological diversity and specific adaptations in the industrially and medically important fungal genus Aspergillus.</title>
        <authorList>
            <person name="de Vries R.P."/>
            <person name="Riley R."/>
            <person name="Wiebenga A."/>
            <person name="Aguilar-Osorio G."/>
            <person name="Amillis S."/>
            <person name="Uchima C.A."/>
            <person name="Anderluh G."/>
            <person name="Asadollahi M."/>
            <person name="Askin M."/>
            <person name="Barry K."/>
            <person name="Battaglia E."/>
            <person name="Bayram O."/>
            <person name="Benocci T."/>
            <person name="Braus-Stromeyer S.A."/>
            <person name="Caldana C."/>
            <person name="Canovas D."/>
            <person name="Cerqueira G.C."/>
            <person name="Chen F."/>
            <person name="Chen W."/>
            <person name="Choi C."/>
            <person name="Clum A."/>
            <person name="Dos Santos R.A."/>
            <person name="Damasio A.R."/>
            <person name="Diallinas G."/>
            <person name="Emri T."/>
            <person name="Fekete E."/>
            <person name="Flipphi M."/>
            <person name="Freyberg S."/>
            <person name="Gallo A."/>
            <person name="Gournas C."/>
            <person name="Habgood R."/>
            <person name="Hainaut M."/>
            <person name="Harispe M.L."/>
            <person name="Henrissat B."/>
            <person name="Hilden K.S."/>
            <person name="Hope R."/>
            <person name="Hossain A."/>
            <person name="Karabika E."/>
            <person name="Karaffa L."/>
            <person name="Karanyi Z."/>
            <person name="Krasevec N."/>
            <person name="Kuo A."/>
            <person name="Kusch H."/>
            <person name="LaButti K."/>
            <person name="Lagendijk E.L."/>
            <person name="Lapidus A."/>
            <person name="Levasseur A."/>
            <person name="Lindquist E."/>
            <person name="Lipzen A."/>
            <person name="Logrieco A.F."/>
            <person name="MacCabe A."/>
            <person name="Maekelae M.R."/>
            <person name="Malavazi I."/>
            <person name="Melin P."/>
            <person name="Meyer V."/>
            <person name="Mielnichuk N."/>
            <person name="Miskei M."/>
            <person name="Molnar A.P."/>
            <person name="Mule G."/>
            <person name="Ngan C.Y."/>
            <person name="Orejas M."/>
            <person name="Orosz E."/>
            <person name="Ouedraogo J.P."/>
            <person name="Overkamp K.M."/>
            <person name="Park H.-S."/>
            <person name="Perrone G."/>
            <person name="Piumi F."/>
            <person name="Punt P.J."/>
            <person name="Ram A.F."/>
            <person name="Ramon A."/>
            <person name="Rauscher S."/>
            <person name="Record E."/>
            <person name="Riano-Pachon D.M."/>
            <person name="Robert V."/>
            <person name="Roehrig J."/>
            <person name="Ruller R."/>
            <person name="Salamov A."/>
            <person name="Salih N.S."/>
            <person name="Samson R.A."/>
            <person name="Sandor E."/>
            <person name="Sanguinetti M."/>
            <person name="Schuetze T."/>
            <person name="Sepcic K."/>
            <person name="Shelest E."/>
            <person name="Sherlock G."/>
            <person name="Sophianopoulou V."/>
            <person name="Squina F.M."/>
            <person name="Sun H."/>
            <person name="Susca A."/>
            <person name="Todd R.B."/>
            <person name="Tsang A."/>
            <person name="Unkles S.E."/>
            <person name="van de Wiele N."/>
            <person name="van Rossen-Uffink D."/>
            <person name="Oliveira J.V."/>
            <person name="Vesth T.C."/>
            <person name="Visser J."/>
            <person name="Yu J.-H."/>
            <person name="Zhou M."/>
            <person name="Andersen M.R."/>
            <person name="Archer D.B."/>
            <person name="Baker S.E."/>
            <person name="Benoit I."/>
            <person name="Brakhage A.A."/>
            <person name="Braus G.H."/>
            <person name="Fischer R."/>
            <person name="Frisvad J.C."/>
            <person name="Goldman G.H."/>
            <person name="Houbraken J."/>
            <person name="Oakley B."/>
            <person name="Pocsi I."/>
            <person name="Scazzocchio C."/>
            <person name="Seiboth B."/>
            <person name="vanKuyk P.A."/>
            <person name="Wortman J."/>
            <person name="Dyer P.S."/>
            <person name="Grigoriev I.V."/>
        </authorList>
    </citation>
    <scope>NUCLEOTIDE SEQUENCE [LARGE SCALE GENOMIC DNA]</scope>
    <source>
        <strain evidence="3">CBS 506.65</strain>
    </source>
</reference>
<feature type="compositionally biased region" description="Basic and acidic residues" evidence="1">
    <location>
        <begin position="122"/>
        <end position="136"/>
    </location>
</feature>